<dbReference type="InterPro" id="IPR007484">
    <property type="entry name" value="Peptidase_M28"/>
</dbReference>
<keyword evidence="6" id="KW-1185">Reference proteome</keyword>
<sequence length="756" mass="83725">MIKALICLVFGFAATVLVSFLGAYHTAHPAIQPGVDTPEEYKRTIRELISSHVKGENIIANLRAITTEPHVAGTEANRRVADTIANIWRTNQLEHVHFAEYDVLLSYPDYNNPNTAEIVDSDGQISYISEGVSKVILPEEQGAPGAGVRWVAYASNGTVQGDLVYCHQGTEQDFEYLSQQGVSVQGRIAVLRYGGGFRGNKVKNAALNGAVGAILYSDPADVARAGIDDSHVYPATEWMPSTGAQRGSIMVGDGDPLTPVYPSKNYTYRARTVQQAKDELIIPSIPVLPMSYGDVQNLLSQMGGRRVPTTWQGGLKNLTYRLGPGFVNRDLQVRIHVRSTLQRRTIRNVIGYIRGNQEPDRYVILGNHFDAWVYGSVDPNSGTAVLAEVGRALTAVINETGWRPSRTIIFCAWDAEEFGLIGSTEWVQEHADLLARRAVVYLNVDSIFGNASMYATAVPSMYKAATDAAKNIPNPMASERQANRTTVYDTWVRSFPGKFKSRPDAPDMPVPSGGSDHATFINYLGIPVIDFEYRNYTNYDTYPLYHTLYETHTLNEKILDTNNFAVHVAVGQYWAELARMFADSPILPINVSDYAKAIADVYLPDLRDALRQAQPQSELKIAFDQLNFVEKAAARLVQAAGEFEPSIDEAMEFFEMNPFDQRQISAVNERLVAADRCFVNPRGLPGNPTARHVLFAISKHDAYSGKVMPGVYDQLDDLRDAKTKAERQTAIQRLAQQISIVQYSIECAINNLADII</sequence>
<dbReference type="WBParaSite" id="PSAMB.scaffold41size102001.g1078.t1">
    <property type="protein sequence ID" value="PSAMB.scaffold41size102001.g1078.t1"/>
    <property type="gene ID" value="PSAMB.scaffold41size102001.g1078"/>
</dbReference>
<evidence type="ECO:0000313" key="6">
    <source>
        <dbReference type="Proteomes" id="UP000887566"/>
    </source>
</evidence>
<dbReference type="SUPFAM" id="SSF52025">
    <property type="entry name" value="PA domain"/>
    <property type="match status" value="1"/>
</dbReference>
<dbReference type="Gene3D" id="3.50.30.30">
    <property type="match status" value="1"/>
</dbReference>
<comment type="similarity">
    <text evidence="1">Belongs to the peptidase M28 family. M28B subfamily.</text>
</comment>
<accession>A0A914WGW6</accession>
<dbReference type="InterPro" id="IPR039373">
    <property type="entry name" value="Peptidase_M28B"/>
</dbReference>
<organism evidence="6 7">
    <name type="scientific">Plectus sambesii</name>
    <dbReference type="NCBI Taxonomy" id="2011161"/>
    <lineage>
        <taxon>Eukaryota</taxon>
        <taxon>Metazoa</taxon>
        <taxon>Ecdysozoa</taxon>
        <taxon>Nematoda</taxon>
        <taxon>Chromadorea</taxon>
        <taxon>Plectida</taxon>
        <taxon>Plectina</taxon>
        <taxon>Plectoidea</taxon>
        <taxon>Plectidae</taxon>
        <taxon>Plectus</taxon>
    </lineage>
</organism>
<dbReference type="InterPro" id="IPR007365">
    <property type="entry name" value="TFR-like_dimer_dom"/>
</dbReference>
<feature type="domain" description="Transferrin receptor-like dimerisation" evidence="4">
    <location>
        <begin position="626"/>
        <end position="752"/>
    </location>
</feature>
<proteinExistence type="inferred from homology"/>
<dbReference type="Pfam" id="PF04253">
    <property type="entry name" value="TFR_dimer"/>
    <property type="match status" value="1"/>
</dbReference>
<dbReference type="InterPro" id="IPR046450">
    <property type="entry name" value="PA_dom_sf"/>
</dbReference>
<evidence type="ECO:0000313" key="7">
    <source>
        <dbReference type="WBParaSite" id="PSAMB.scaffold41size102001.g1078.t1"/>
    </source>
</evidence>
<evidence type="ECO:0000259" key="4">
    <source>
        <dbReference type="Pfam" id="PF04253"/>
    </source>
</evidence>
<dbReference type="GO" id="GO:0004180">
    <property type="term" value="F:carboxypeptidase activity"/>
    <property type="evidence" value="ECO:0007669"/>
    <property type="project" value="TreeGrafter"/>
</dbReference>
<dbReference type="PANTHER" id="PTHR10404:SF77">
    <property type="entry name" value="GLUTAMATE CARBOXYPEPTIDASE 2 HOMOLOG"/>
    <property type="match status" value="1"/>
</dbReference>
<dbReference type="InterPro" id="IPR036757">
    <property type="entry name" value="TFR-like_dimer_dom_sf"/>
</dbReference>
<feature type="domain" description="PA" evidence="3">
    <location>
        <begin position="159"/>
        <end position="247"/>
    </location>
</feature>
<evidence type="ECO:0000256" key="2">
    <source>
        <dbReference type="SAM" id="SignalP"/>
    </source>
</evidence>
<reference evidence="7" key="1">
    <citation type="submission" date="2022-11" db="UniProtKB">
        <authorList>
            <consortium name="WormBaseParasite"/>
        </authorList>
    </citation>
    <scope>IDENTIFICATION</scope>
</reference>
<dbReference type="FunFam" id="3.40.630.10:FF:000101">
    <property type="entry name" value="N-acetylated alpha-linked acidic dipeptidase like 1"/>
    <property type="match status" value="1"/>
</dbReference>
<evidence type="ECO:0000256" key="1">
    <source>
        <dbReference type="ARBA" id="ARBA00005634"/>
    </source>
</evidence>
<dbReference type="Pfam" id="PF04389">
    <property type="entry name" value="Peptidase_M28"/>
    <property type="match status" value="1"/>
</dbReference>
<dbReference type="PANTHER" id="PTHR10404">
    <property type="entry name" value="N-ACETYLATED-ALPHA-LINKED ACIDIC DIPEPTIDASE"/>
    <property type="match status" value="1"/>
</dbReference>
<dbReference type="InterPro" id="IPR003137">
    <property type="entry name" value="PA_domain"/>
</dbReference>
<dbReference type="FunFam" id="3.50.30.30:FF:000033">
    <property type="entry name" value="Glutamate carboxypeptidase 2 homolog"/>
    <property type="match status" value="1"/>
</dbReference>
<feature type="chain" id="PRO_5038077879" evidence="2">
    <location>
        <begin position="24"/>
        <end position="756"/>
    </location>
</feature>
<dbReference type="CDD" id="cd02121">
    <property type="entry name" value="PA_GCPII_like"/>
    <property type="match status" value="1"/>
</dbReference>
<feature type="signal peptide" evidence="2">
    <location>
        <begin position="1"/>
        <end position="23"/>
    </location>
</feature>
<dbReference type="Pfam" id="PF02225">
    <property type="entry name" value="PA"/>
    <property type="match status" value="1"/>
</dbReference>
<dbReference type="Proteomes" id="UP000887566">
    <property type="component" value="Unplaced"/>
</dbReference>
<dbReference type="AlphaFoldDB" id="A0A914WGW6"/>
<name>A0A914WGW6_9BILA</name>
<dbReference type="Gene3D" id="3.40.630.10">
    <property type="entry name" value="Zn peptidases"/>
    <property type="match status" value="1"/>
</dbReference>
<keyword evidence="2" id="KW-0732">Signal</keyword>
<dbReference type="Gene3D" id="1.20.930.40">
    <property type="entry name" value="Transferrin receptor-like, dimerisation domain"/>
    <property type="match status" value="1"/>
</dbReference>
<dbReference type="SUPFAM" id="SSF47672">
    <property type="entry name" value="Transferrin receptor-like dimerisation domain"/>
    <property type="match status" value="1"/>
</dbReference>
<protein>
    <submittedName>
        <fullName evidence="7">Uncharacterized protein</fullName>
    </submittedName>
</protein>
<evidence type="ECO:0000259" key="5">
    <source>
        <dbReference type="Pfam" id="PF04389"/>
    </source>
</evidence>
<feature type="domain" description="Peptidase M28" evidence="5">
    <location>
        <begin position="348"/>
        <end position="562"/>
    </location>
</feature>
<dbReference type="SUPFAM" id="SSF53187">
    <property type="entry name" value="Zn-dependent exopeptidases"/>
    <property type="match status" value="1"/>
</dbReference>
<dbReference type="CDD" id="cd08022">
    <property type="entry name" value="M28_PSMA_like"/>
    <property type="match status" value="1"/>
</dbReference>
<evidence type="ECO:0000259" key="3">
    <source>
        <dbReference type="Pfam" id="PF02225"/>
    </source>
</evidence>